<dbReference type="KEGG" id="saq:Sare_0558"/>
<protein>
    <submittedName>
        <fullName evidence="2">Sterol-binding domain protein</fullName>
    </submittedName>
</protein>
<dbReference type="AlphaFoldDB" id="A8M117"/>
<dbReference type="InterPro" id="IPR003033">
    <property type="entry name" value="SCP2_sterol-bd_dom"/>
</dbReference>
<accession>A8M117</accession>
<organism evidence="2">
    <name type="scientific">Salinispora arenicola (strain CNS-205)</name>
    <dbReference type="NCBI Taxonomy" id="391037"/>
    <lineage>
        <taxon>Bacteria</taxon>
        <taxon>Bacillati</taxon>
        <taxon>Actinomycetota</taxon>
        <taxon>Actinomycetes</taxon>
        <taxon>Micromonosporales</taxon>
        <taxon>Micromonosporaceae</taxon>
        <taxon>Salinispora</taxon>
    </lineage>
</organism>
<dbReference type="Pfam" id="PF02036">
    <property type="entry name" value="SCP2"/>
    <property type="match status" value="1"/>
</dbReference>
<sequence>MSSPWADPVTMDPREFARHVRAMSTDELETLMRGPRRRHVLDELLRRMPSALRQDRAKSIDAVVHWQIGDRPDGGTDRYQMVIVKGECELSSACDRAPALTLTLSGADFVRLVTGNVHAVMLVMKGRLATKGDLRLTAKFPNLFDIPKP</sequence>
<dbReference type="eggNOG" id="COG3255">
    <property type="taxonomic scope" value="Bacteria"/>
</dbReference>
<evidence type="ECO:0000313" key="2">
    <source>
        <dbReference type="EMBL" id="ABV96487.1"/>
    </source>
</evidence>
<reference evidence="2" key="1">
    <citation type="submission" date="2007-10" db="EMBL/GenBank/DDBJ databases">
        <title>Complete sequence of Salinispora arenicola CNS-205.</title>
        <authorList>
            <consortium name="US DOE Joint Genome Institute"/>
            <person name="Copeland A."/>
            <person name="Lucas S."/>
            <person name="Lapidus A."/>
            <person name="Barry K."/>
            <person name="Glavina del Rio T."/>
            <person name="Dalin E."/>
            <person name="Tice H."/>
            <person name="Pitluck S."/>
            <person name="Foster B."/>
            <person name="Schmutz J."/>
            <person name="Larimer F."/>
            <person name="Land M."/>
            <person name="Hauser L."/>
            <person name="Kyrpides N."/>
            <person name="Ivanova N."/>
            <person name="Jensen P.R."/>
            <person name="Moore B.S."/>
            <person name="Penn K."/>
            <person name="Jenkins C."/>
            <person name="Udwary D."/>
            <person name="Xiang L."/>
            <person name="Gontang E."/>
            <person name="Richardson P."/>
        </authorList>
    </citation>
    <scope>NUCLEOTIDE SEQUENCE [LARGE SCALE GENOMIC DNA]</scope>
    <source>
        <strain evidence="2">CNS-205</strain>
    </source>
</reference>
<proteinExistence type="predicted"/>
<dbReference type="SUPFAM" id="SSF55718">
    <property type="entry name" value="SCP-like"/>
    <property type="match status" value="1"/>
</dbReference>
<dbReference type="HOGENOM" id="CLU_118604_0_0_11"/>
<evidence type="ECO:0000259" key="1">
    <source>
        <dbReference type="Pfam" id="PF02036"/>
    </source>
</evidence>
<dbReference type="STRING" id="391037.Sare_0558"/>
<dbReference type="InterPro" id="IPR036527">
    <property type="entry name" value="SCP2_sterol-bd_dom_sf"/>
</dbReference>
<dbReference type="PATRIC" id="fig|391037.6.peg.572"/>
<dbReference type="Gene3D" id="3.30.1050.10">
    <property type="entry name" value="SCP2 sterol-binding domain"/>
    <property type="match status" value="1"/>
</dbReference>
<feature type="domain" description="SCP2" evidence="1">
    <location>
        <begin position="41"/>
        <end position="145"/>
    </location>
</feature>
<dbReference type="EMBL" id="CP000850">
    <property type="protein sequence ID" value="ABV96487.1"/>
    <property type="molecule type" value="Genomic_DNA"/>
</dbReference>
<dbReference type="OrthoDB" id="5243187at2"/>
<name>A8M117_SALAI</name>
<gene>
    <name evidence="2" type="ordered locus">Sare_0558</name>
</gene>